<reference evidence="17 18" key="1">
    <citation type="submission" date="2016-02" db="EMBL/GenBank/DDBJ databases">
        <title>Genome sequence of Moorella mulderi DSM 14980.</title>
        <authorList>
            <person name="Poehlein A."/>
            <person name="Daniel R."/>
        </authorList>
    </citation>
    <scope>NUCLEOTIDE SEQUENCE [LARGE SCALE GENOMIC DNA]</scope>
    <source>
        <strain evidence="17 18">DSM 14980</strain>
    </source>
</reference>
<evidence type="ECO:0000256" key="7">
    <source>
        <dbReference type="ARBA" id="ARBA00022490"/>
    </source>
</evidence>
<evidence type="ECO:0000256" key="11">
    <source>
        <dbReference type="ARBA" id="ARBA00023012"/>
    </source>
</evidence>
<sequence>MNPSLHFLTRENWYWNLLFFFYGLSFFLMGFGILLQARRGSNLHLGRRLPWLAVFGLLHGLVEWGYIFIPTAAVAEGWQTLRGVLFNGGHALLLALSYLFLLVFGVDLLADTRNWPARLRLLPFTCFGVWLLFAAFTFPRQKTGLDAWMILIEIAARYLLAVPGAAVSGLAILAQGDELQHFKRKSLQFFLNGSAAALFLYALGGGLIVPPAAFFPANFLNTDVLLRLGLPAPALRILSSILVAFFIFRLLDVYDAEEQHYREIVREREMIWREREKIRRDLHDGVIQSIYGLALGLEHSRTLLADNPAAAAARLATLSQQAEKVISDLRGYLAGLHLGRDLPADPVAMVKKLVTDLARNSDLKVNWHVQGNGQPYLDTDQRDHFYHMMIEILSNIRRHARASEIWVGVDLGAGGFRVKIKDNGTGFDATVPTVGQGLKNLRQRAALAGGWLAIESSPGRGTTMTFWLPYEGDSGGKVHGHPRGAGR</sequence>
<evidence type="ECO:0000256" key="4">
    <source>
        <dbReference type="ARBA" id="ARBA00012438"/>
    </source>
</evidence>
<dbReference type="PATRIC" id="fig|1122241.3.peg.531"/>
<dbReference type="Pfam" id="PF07730">
    <property type="entry name" value="HisKA_3"/>
    <property type="match status" value="1"/>
</dbReference>
<evidence type="ECO:0000256" key="6">
    <source>
        <dbReference type="ARBA" id="ARBA00022485"/>
    </source>
</evidence>
<evidence type="ECO:0000256" key="1">
    <source>
        <dbReference type="ARBA" id="ARBA00000085"/>
    </source>
</evidence>
<dbReference type="CDD" id="cd16917">
    <property type="entry name" value="HATPase_UhpB-NarQ-NarX-like"/>
    <property type="match status" value="1"/>
</dbReference>
<comment type="cofactor">
    <cofactor evidence="2">
        <name>[4Fe-4S] cluster</name>
        <dbReference type="ChEBI" id="CHEBI:49883"/>
    </cofactor>
</comment>
<evidence type="ECO:0000256" key="9">
    <source>
        <dbReference type="ARBA" id="ARBA00022777"/>
    </source>
</evidence>
<feature type="transmembrane region" description="Helical" evidence="15">
    <location>
        <begin position="89"/>
        <end position="109"/>
    </location>
</feature>
<dbReference type="GO" id="GO:0005737">
    <property type="term" value="C:cytoplasm"/>
    <property type="evidence" value="ECO:0007669"/>
    <property type="project" value="UniProtKB-SubCell"/>
</dbReference>
<dbReference type="Gene3D" id="1.20.5.1930">
    <property type="match status" value="1"/>
</dbReference>
<dbReference type="GO" id="GO:0016020">
    <property type="term" value="C:membrane"/>
    <property type="evidence" value="ECO:0007669"/>
    <property type="project" value="InterPro"/>
</dbReference>
<dbReference type="InterPro" id="IPR003594">
    <property type="entry name" value="HATPase_dom"/>
</dbReference>
<feature type="domain" description="Histidine kinase/HSP90-like ATPase" evidence="16">
    <location>
        <begin position="380"/>
        <end position="472"/>
    </location>
</feature>
<feature type="transmembrane region" description="Helical" evidence="15">
    <location>
        <begin position="13"/>
        <end position="37"/>
    </location>
</feature>
<evidence type="ECO:0000256" key="2">
    <source>
        <dbReference type="ARBA" id="ARBA00001966"/>
    </source>
</evidence>
<dbReference type="EMBL" id="LTBC01000001">
    <property type="protein sequence ID" value="KYH33788.1"/>
    <property type="molecule type" value="Genomic_DNA"/>
</dbReference>
<keyword evidence="12" id="KW-0411">Iron-sulfur</keyword>
<dbReference type="AlphaFoldDB" id="A0A151B1L6"/>
<keyword evidence="10" id="KW-0408">Iron</keyword>
<dbReference type="InterPro" id="IPR011712">
    <property type="entry name" value="Sig_transdc_His_kin_sub3_dim/P"/>
</dbReference>
<feature type="transmembrane region" description="Helical" evidence="15">
    <location>
        <begin position="121"/>
        <end position="138"/>
    </location>
</feature>
<comment type="caution">
    <text evidence="17">The sequence shown here is derived from an EMBL/GenBank/DDBJ whole genome shotgun (WGS) entry which is preliminary data.</text>
</comment>
<dbReference type="GO" id="GO:0000155">
    <property type="term" value="F:phosphorelay sensor kinase activity"/>
    <property type="evidence" value="ECO:0007669"/>
    <property type="project" value="InterPro"/>
</dbReference>
<dbReference type="PRINTS" id="PR00344">
    <property type="entry name" value="BCTRLSENSOR"/>
</dbReference>
<keyword evidence="15" id="KW-0472">Membrane</keyword>
<comment type="function">
    <text evidence="13">Member of the two-component regulatory system NreB/NreC involved in the control of dissimilatory nitrate/nitrite reduction in response to oxygen. NreB functions as a direct oxygen sensor histidine kinase which is autophosphorylated, in the absence of oxygen, probably at the conserved histidine residue, and transfers its phosphate group probably to a conserved aspartate residue of NreC. NreB/NreC activates the expression of the nitrate (narGHJI) and nitrite (nir) reductase operons, as well as the putative nitrate transporter gene narT.</text>
</comment>
<dbReference type="Gene3D" id="3.30.565.10">
    <property type="entry name" value="Histidine kinase-like ATPase, C-terminal domain"/>
    <property type="match status" value="1"/>
</dbReference>
<keyword evidence="6" id="KW-0004">4Fe-4S</keyword>
<keyword evidence="6" id="KW-0479">Metal-binding</keyword>
<dbReference type="InterPro" id="IPR050482">
    <property type="entry name" value="Sensor_HK_TwoCompSys"/>
</dbReference>
<evidence type="ECO:0000256" key="3">
    <source>
        <dbReference type="ARBA" id="ARBA00004496"/>
    </source>
</evidence>
<feature type="transmembrane region" description="Helical" evidence="15">
    <location>
        <begin position="150"/>
        <end position="174"/>
    </location>
</feature>
<feature type="transmembrane region" description="Helical" evidence="15">
    <location>
        <begin position="234"/>
        <end position="251"/>
    </location>
</feature>
<dbReference type="SMART" id="SM00387">
    <property type="entry name" value="HATPase_c"/>
    <property type="match status" value="1"/>
</dbReference>
<keyword evidence="9 17" id="KW-0418">Kinase</keyword>
<proteinExistence type="predicted"/>
<evidence type="ECO:0000256" key="10">
    <source>
        <dbReference type="ARBA" id="ARBA00023004"/>
    </source>
</evidence>
<dbReference type="GO" id="GO:0051539">
    <property type="term" value="F:4 iron, 4 sulfur cluster binding"/>
    <property type="evidence" value="ECO:0007669"/>
    <property type="project" value="UniProtKB-KW"/>
</dbReference>
<evidence type="ECO:0000256" key="8">
    <source>
        <dbReference type="ARBA" id="ARBA00022679"/>
    </source>
</evidence>
<evidence type="ECO:0000313" key="18">
    <source>
        <dbReference type="Proteomes" id="UP000075670"/>
    </source>
</evidence>
<dbReference type="GO" id="GO:0046983">
    <property type="term" value="F:protein dimerization activity"/>
    <property type="evidence" value="ECO:0007669"/>
    <property type="project" value="InterPro"/>
</dbReference>
<keyword evidence="18" id="KW-1185">Reference proteome</keyword>
<dbReference type="RefSeq" id="WP_062281018.1">
    <property type="nucleotide sequence ID" value="NZ_LTBC01000001.1"/>
</dbReference>
<dbReference type="InterPro" id="IPR036890">
    <property type="entry name" value="HATPase_C_sf"/>
</dbReference>
<dbReference type="Pfam" id="PF02518">
    <property type="entry name" value="HATPase_c"/>
    <property type="match status" value="1"/>
</dbReference>
<dbReference type="EC" id="2.7.13.3" evidence="4"/>
<evidence type="ECO:0000259" key="16">
    <source>
        <dbReference type="SMART" id="SM00387"/>
    </source>
</evidence>
<keyword evidence="15" id="KW-1133">Transmembrane helix</keyword>
<feature type="transmembrane region" description="Helical" evidence="15">
    <location>
        <begin position="49"/>
        <end position="69"/>
    </location>
</feature>
<keyword evidence="7" id="KW-0963">Cytoplasm</keyword>
<evidence type="ECO:0000313" key="17">
    <source>
        <dbReference type="EMBL" id="KYH33788.1"/>
    </source>
</evidence>
<keyword evidence="11" id="KW-0902">Two-component regulatory system</keyword>
<feature type="transmembrane region" description="Helical" evidence="15">
    <location>
        <begin position="195"/>
        <end position="214"/>
    </location>
</feature>
<accession>A0A151B1L6</accession>
<keyword evidence="15" id="KW-0812">Transmembrane</keyword>
<keyword evidence="8 17" id="KW-0808">Transferase</keyword>
<organism evidence="17 18">
    <name type="scientific">Moorella mulderi DSM 14980</name>
    <dbReference type="NCBI Taxonomy" id="1122241"/>
    <lineage>
        <taxon>Bacteria</taxon>
        <taxon>Bacillati</taxon>
        <taxon>Bacillota</taxon>
        <taxon>Clostridia</taxon>
        <taxon>Neomoorellales</taxon>
        <taxon>Neomoorellaceae</taxon>
        <taxon>Neomoorella</taxon>
    </lineage>
</organism>
<gene>
    <name evidence="17" type="primary">liaS</name>
    <name evidence="17" type="ORF">MOMUL_04980</name>
</gene>
<dbReference type="OrthoDB" id="9781904at2"/>
<evidence type="ECO:0000256" key="5">
    <source>
        <dbReference type="ARBA" id="ARBA00017322"/>
    </source>
</evidence>
<evidence type="ECO:0000256" key="13">
    <source>
        <dbReference type="ARBA" id="ARBA00024827"/>
    </source>
</evidence>
<comment type="catalytic activity">
    <reaction evidence="1">
        <text>ATP + protein L-histidine = ADP + protein N-phospho-L-histidine.</text>
        <dbReference type="EC" id="2.7.13.3"/>
    </reaction>
</comment>
<evidence type="ECO:0000256" key="14">
    <source>
        <dbReference type="ARBA" id="ARBA00030800"/>
    </source>
</evidence>
<dbReference type="PANTHER" id="PTHR24421:SF61">
    <property type="entry name" value="OXYGEN SENSOR HISTIDINE KINASE NREB"/>
    <property type="match status" value="1"/>
</dbReference>
<name>A0A151B1L6_9FIRM</name>
<protein>
    <recommendedName>
        <fullName evidence="5">Oxygen sensor histidine kinase NreB</fullName>
        <ecNumber evidence="4">2.7.13.3</ecNumber>
    </recommendedName>
    <alternativeName>
        <fullName evidence="14">Nitrogen regulation protein B</fullName>
    </alternativeName>
</protein>
<evidence type="ECO:0000256" key="15">
    <source>
        <dbReference type="SAM" id="Phobius"/>
    </source>
</evidence>
<dbReference type="SUPFAM" id="SSF55874">
    <property type="entry name" value="ATPase domain of HSP90 chaperone/DNA topoisomerase II/histidine kinase"/>
    <property type="match status" value="1"/>
</dbReference>
<evidence type="ECO:0000256" key="12">
    <source>
        <dbReference type="ARBA" id="ARBA00023014"/>
    </source>
</evidence>
<dbReference type="PANTHER" id="PTHR24421">
    <property type="entry name" value="NITRATE/NITRITE SENSOR PROTEIN NARX-RELATED"/>
    <property type="match status" value="1"/>
</dbReference>
<comment type="subcellular location">
    <subcellularLocation>
        <location evidence="3">Cytoplasm</location>
    </subcellularLocation>
</comment>
<dbReference type="InterPro" id="IPR004358">
    <property type="entry name" value="Sig_transdc_His_kin-like_C"/>
</dbReference>
<dbReference type="Proteomes" id="UP000075670">
    <property type="component" value="Unassembled WGS sequence"/>
</dbReference>